<feature type="binding site" evidence="18">
    <location>
        <position position="156"/>
    </location>
    <ligand>
        <name>(6S)-NADPHX</name>
        <dbReference type="ChEBI" id="CHEBI:64076"/>
    </ligand>
</feature>
<dbReference type="InterPro" id="IPR030677">
    <property type="entry name" value="Nnr"/>
</dbReference>
<evidence type="ECO:0000256" key="6">
    <source>
        <dbReference type="ARBA" id="ARBA00022741"/>
    </source>
</evidence>
<evidence type="ECO:0000256" key="14">
    <source>
        <dbReference type="ARBA" id="ARBA00025153"/>
    </source>
</evidence>
<comment type="cofactor">
    <cofactor evidence="18 19">
        <name>K(+)</name>
        <dbReference type="ChEBI" id="CHEBI:29103"/>
    </cofactor>
    <text evidence="18 19">Binds 1 potassium ion per subunit.</text>
</comment>
<comment type="function">
    <text evidence="18">Catalyzes the epimerization of the S- and R-forms of NAD(P)HX, a damaged form of NAD(P)H that is a result of enzymatic or heat-dependent hydration. This is a prerequisite for the S-specific NAD(P)H-hydrate dehydratase to allow the repair of both epimers of NAD(P)HX.</text>
</comment>
<evidence type="ECO:0000256" key="12">
    <source>
        <dbReference type="ARBA" id="ARBA00023239"/>
    </source>
</evidence>
<dbReference type="SUPFAM" id="SSF64153">
    <property type="entry name" value="YjeF N-terminal domain-like"/>
    <property type="match status" value="1"/>
</dbReference>
<feature type="binding site" evidence="18">
    <location>
        <position position="63"/>
    </location>
    <ligand>
        <name>K(+)</name>
        <dbReference type="ChEBI" id="CHEBI:29103"/>
    </ligand>
</feature>
<evidence type="ECO:0000256" key="7">
    <source>
        <dbReference type="ARBA" id="ARBA00022840"/>
    </source>
</evidence>
<dbReference type="EC" id="5.1.99.6" evidence="19"/>
<dbReference type="Proteomes" id="UP000440304">
    <property type="component" value="Unassembled WGS sequence"/>
</dbReference>
<evidence type="ECO:0000256" key="16">
    <source>
        <dbReference type="ARBA" id="ARBA00049209"/>
    </source>
</evidence>
<gene>
    <name evidence="17" type="primary">nnrD</name>
    <name evidence="18" type="synonym">nnrE</name>
    <name evidence="22" type="ORF">GR156_00425</name>
</gene>
<evidence type="ECO:0000256" key="8">
    <source>
        <dbReference type="ARBA" id="ARBA00022857"/>
    </source>
</evidence>
<dbReference type="HAMAP" id="MF_01965">
    <property type="entry name" value="NADHX_dehydratase"/>
    <property type="match status" value="1"/>
</dbReference>
<sequence>MHKEIHTLILSPEDMGRIDRAAAASGLSSYGLMERAGQAVAAAALRRFPGARRFAVLCGPGNNGGDGYVAARALRAAGADVAVHALGDPAALKGDAATAHAAFAGPVAPLADYRAREGDVVVDALFGAGLARDVPDMVATVIEAVRGHVLPVLAVDLPSGIDGRTGQVRGAAFEAAATVTFMCRKPGHLLLPGRAMAGEVEVFDIGIPARLFAGHAGHMRINTPDAWRAAMPALTGAAHKYVRGHLAVFSGPATATGAARLSAMAGLRAGAGLVTVLSPAGALAANAAHLTSVMLKTVDNTDDLGVLLGDERLKTFVLGPGFGDASAARGYVERIAAAGRRLVLDADGISAFREDPKRLFALFSDGEPRLILTPHDGEFARLFPDLAGDPTLSKIERAQKAAARAHAVVILKGADTVIASPDGRALINENAPPWLATAGSGDVLAGIAGAHLTRGMPAFEAAAAAVWRHGEGGRMAGEGLTADDLINNLNGPDQIK</sequence>
<feature type="domain" description="YjeF N-terminal" evidence="21">
    <location>
        <begin position="15"/>
        <end position="213"/>
    </location>
</feature>
<comment type="function">
    <text evidence="14 19">Bifunctional enzyme that catalyzes the epimerization of the S- and R-forms of NAD(P)HX and the dehydration of the S-form of NAD(P)HX at the expense of ADP, which is converted to AMP. This allows the repair of both epimers of NAD(P)HX, a damaged form of NAD(P)H that is a result of enzymatic or heat-dependent hydration.</text>
</comment>
<dbReference type="Gene3D" id="3.40.1190.20">
    <property type="match status" value="1"/>
</dbReference>
<dbReference type="GO" id="GO:0046872">
    <property type="term" value="F:metal ion binding"/>
    <property type="evidence" value="ECO:0007669"/>
    <property type="project" value="UniProtKB-UniRule"/>
</dbReference>
<dbReference type="GO" id="GO:0046496">
    <property type="term" value="P:nicotinamide nucleotide metabolic process"/>
    <property type="evidence" value="ECO:0007669"/>
    <property type="project" value="UniProtKB-UniRule"/>
</dbReference>
<keyword evidence="6 17" id="KW-0547">Nucleotide-binding</keyword>
<keyword evidence="11 18" id="KW-0413">Isomerase</keyword>
<feature type="binding site" evidence="18">
    <location>
        <position position="123"/>
    </location>
    <ligand>
        <name>K(+)</name>
        <dbReference type="ChEBI" id="CHEBI:29103"/>
    </ligand>
</feature>
<evidence type="ECO:0000256" key="11">
    <source>
        <dbReference type="ARBA" id="ARBA00023235"/>
    </source>
</evidence>
<comment type="caution">
    <text evidence="18">Lacks conserved residue(s) required for the propagation of feature annotation.</text>
</comment>
<comment type="similarity">
    <text evidence="18">Belongs to the NnrE/AIBP family.</text>
</comment>
<dbReference type="PROSITE" id="PS51383">
    <property type="entry name" value="YJEF_C_3"/>
    <property type="match status" value="1"/>
</dbReference>
<comment type="catalytic activity">
    <reaction evidence="1 18 19">
        <text>(6R)-NADHX = (6S)-NADHX</text>
        <dbReference type="Rhea" id="RHEA:32215"/>
        <dbReference type="ChEBI" id="CHEBI:64074"/>
        <dbReference type="ChEBI" id="CHEBI:64075"/>
        <dbReference type="EC" id="5.1.99.6"/>
    </reaction>
</comment>
<evidence type="ECO:0000256" key="3">
    <source>
        <dbReference type="ARBA" id="ARBA00006001"/>
    </source>
</evidence>
<comment type="function">
    <text evidence="17">Catalyzes the dehydration of the S-form of NAD(P)HX at the expense of ADP, which is converted to AMP. Together with NAD(P)HX epimerase, which catalyzes the epimerization of the S- and R-forms, the enzyme allows the repair of both epimers of NAD(P)HX, a damaged form of NAD(P)H that is a result of enzymatic or heat-dependent hydration.</text>
</comment>
<organism evidence="22 23">
    <name type="scientific">Shinella zoogloeoides</name>
    <name type="common">Crabtreella saccharophila</name>
    <dbReference type="NCBI Taxonomy" id="352475"/>
    <lineage>
        <taxon>Bacteria</taxon>
        <taxon>Pseudomonadati</taxon>
        <taxon>Pseudomonadota</taxon>
        <taxon>Alphaproteobacteria</taxon>
        <taxon>Hyphomicrobiales</taxon>
        <taxon>Rhizobiaceae</taxon>
        <taxon>Shinella</taxon>
    </lineage>
</organism>
<evidence type="ECO:0000256" key="5">
    <source>
        <dbReference type="ARBA" id="ARBA00022723"/>
    </source>
</evidence>
<dbReference type="PANTHER" id="PTHR12592">
    <property type="entry name" value="ATP-DEPENDENT (S)-NAD(P)H-HYDRATE DEHYDRATASE FAMILY MEMBER"/>
    <property type="match status" value="1"/>
</dbReference>
<keyword evidence="7 17" id="KW-0067">ATP-binding</keyword>
<keyword evidence="13" id="KW-0511">Multifunctional enzyme</keyword>
<comment type="similarity">
    <text evidence="3 19">In the N-terminal section; belongs to the NnrE/AIBP family.</text>
</comment>
<feature type="binding site" evidence="17">
    <location>
        <position position="442"/>
    </location>
    <ligand>
        <name>(6S)-NADPHX</name>
        <dbReference type="ChEBI" id="CHEBI:64076"/>
    </ligand>
</feature>
<dbReference type="EC" id="4.2.1.136" evidence="19"/>
<dbReference type="GO" id="GO:0052855">
    <property type="term" value="F:ADP-dependent NAD(P)H-hydrate dehydratase activity"/>
    <property type="evidence" value="ECO:0007669"/>
    <property type="project" value="UniProtKB-UniRule"/>
</dbReference>
<comment type="subunit">
    <text evidence="17">Homotetramer.</text>
</comment>
<proteinExistence type="inferred from homology"/>
<evidence type="ECO:0000256" key="4">
    <source>
        <dbReference type="ARBA" id="ARBA00009524"/>
    </source>
</evidence>
<dbReference type="Pfam" id="PF03853">
    <property type="entry name" value="YjeF_N"/>
    <property type="match status" value="1"/>
</dbReference>
<dbReference type="NCBIfam" id="TIGR00197">
    <property type="entry name" value="yjeF_nterm"/>
    <property type="match status" value="1"/>
</dbReference>
<dbReference type="HAMAP" id="MF_01966">
    <property type="entry name" value="NADHX_epimerase"/>
    <property type="match status" value="1"/>
</dbReference>
<name>A0A6N8T642_SHIZO</name>
<comment type="caution">
    <text evidence="22">The sequence shown here is derived from an EMBL/GenBank/DDBJ whole genome shotgun (WGS) entry which is preliminary data.</text>
</comment>
<feature type="binding site" evidence="18">
    <location>
        <begin position="62"/>
        <end position="66"/>
    </location>
    <ligand>
        <name>(6S)-NADPHX</name>
        <dbReference type="ChEBI" id="CHEBI:64076"/>
    </ligand>
</feature>
<dbReference type="PANTHER" id="PTHR12592:SF0">
    <property type="entry name" value="ATP-DEPENDENT (S)-NAD(P)H-HYDRATE DEHYDRATASE"/>
    <property type="match status" value="1"/>
</dbReference>
<feature type="binding site" evidence="17">
    <location>
        <position position="441"/>
    </location>
    <ligand>
        <name>AMP</name>
        <dbReference type="ChEBI" id="CHEBI:456215"/>
    </ligand>
</feature>
<comment type="similarity">
    <text evidence="17">Belongs to the NnrD/CARKD family.</text>
</comment>
<feature type="binding site" evidence="18">
    <location>
        <begin position="127"/>
        <end position="133"/>
    </location>
    <ligand>
        <name>(6S)-NADPHX</name>
        <dbReference type="ChEBI" id="CHEBI:64076"/>
    </ligand>
</feature>
<evidence type="ECO:0000256" key="2">
    <source>
        <dbReference type="ARBA" id="ARBA00000909"/>
    </source>
</evidence>
<dbReference type="PIRSF" id="PIRSF017184">
    <property type="entry name" value="Nnr"/>
    <property type="match status" value="1"/>
</dbReference>
<feature type="binding site" evidence="17">
    <location>
        <position position="321"/>
    </location>
    <ligand>
        <name>(6S)-NADPHX</name>
        <dbReference type="ChEBI" id="CHEBI:64076"/>
    </ligand>
</feature>
<keyword evidence="8 17" id="KW-0521">NADP</keyword>
<keyword evidence="12 17" id="KW-0456">Lyase</keyword>
<evidence type="ECO:0000313" key="23">
    <source>
        <dbReference type="Proteomes" id="UP000440304"/>
    </source>
</evidence>
<evidence type="ECO:0000256" key="10">
    <source>
        <dbReference type="ARBA" id="ARBA00023027"/>
    </source>
</evidence>
<evidence type="ECO:0000256" key="19">
    <source>
        <dbReference type="PIRNR" id="PIRNR017184"/>
    </source>
</evidence>
<comment type="catalytic activity">
    <reaction evidence="2 18 19">
        <text>(6R)-NADPHX = (6S)-NADPHX</text>
        <dbReference type="Rhea" id="RHEA:32227"/>
        <dbReference type="ChEBI" id="CHEBI:64076"/>
        <dbReference type="ChEBI" id="CHEBI:64077"/>
        <dbReference type="EC" id="5.1.99.6"/>
    </reaction>
</comment>
<evidence type="ECO:0000256" key="1">
    <source>
        <dbReference type="ARBA" id="ARBA00000013"/>
    </source>
</evidence>
<dbReference type="InterPro" id="IPR004443">
    <property type="entry name" value="YjeF_N_dom"/>
</dbReference>
<dbReference type="Pfam" id="PF01256">
    <property type="entry name" value="Carb_kinase"/>
    <property type="match status" value="1"/>
</dbReference>
<comment type="catalytic activity">
    <reaction evidence="15 17 19">
        <text>(6S)-NADHX + ADP = AMP + phosphate + NADH + H(+)</text>
        <dbReference type="Rhea" id="RHEA:32223"/>
        <dbReference type="ChEBI" id="CHEBI:15378"/>
        <dbReference type="ChEBI" id="CHEBI:43474"/>
        <dbReference type="ChEBI" id="CHEBI:57945"/>
        <dbReference type="ChEBI" id="CHEBI:64074"/>
        <dbReference type="ChEBI" id="CHEBI:456215"/>
        <dbReference type="ChEBI" id="CHEBI:456216"/>
        <dbReference type="EC" id="4.2.1.136"/>
    </reaction>
</comment>
<evidence type="ECO:0000256" key="15">
    <source>
        <dbReference type="ARBA" id="ARBA00048238"/>
    </source>
</evidence>
<feature type="binding site" evidence="17">
    <location>
        <position position="258"/>
    </location>
    <ligand>
        <name>(6S)-NADPHX</name>
        <dbReference type="ChEBI" id="CHEBI:64076"/>
    </ligand>
</feature>
<dbReference type="RefSeq" id="WP_160784229.1">
    <property type="nucleotide sequence ID" value="NZ_CP086610.1"/>
</dbReference>
<comment type="similarity">
    <text evidence="4 19">In the C-terminal section; belongs to the NnrD/CARKD family.</text>
</comment>
<dbReference type="Gene3D" id="3.40.50.10260">
    <property type="entry name" value="YjeF N-terminal domain"/>
    <property type="match status" value="1"/>
</dbReference>
<accession>A0A6N8T642</accession>
<evidence type="ECO:0000259" key="21">
    <source>
        <dbReference type="PROSITE" id="PS51385"/>
    </source>
</evidence>
<evidence type="ECO:0000256" key="9">
    <source>
        <dbReference type="ARBA" id="ARBA00022958"/>
    </source>
</evidence>
<feature type="binding site" evidence="17">
    <location>
        <position position="375"/>
    </location>
    <ligand>
        <name>(6S)-NADPHX</name>
        <dbReference type="ChEBI" id="CHEBI:64076"/>
    </ligand>
</feature>
<protein>
    <recommendedName>
        <fullName evidence="19">Bifunctional NAD(P)H-hydrate repair enzyme</fullName>
    </recommendedName>
    <alternativeName>
        <fullName evidence="19">Nicotinamide nucleotide repair protein</fullName>
    </alternativeName>
    <domain>
        <recommendedName>
            <fullName evidence="19">ADP-dependent (S)-NAD(P)H-hydrate dehydratase</fullName>
            <ecNumber evidence="19">4.2.1.136</ecNumber>
        </recommendedName>
        <alternativeName>
            <fullName evidence="19">ADP-dependent NAD(P)HX dehydratase</fullName>
        </alternativeName>
    </domain>
    <domain>
        <recommendedName>
            <fullName evidence="19">NAD(P)H-hydrate epimerase</fullName>
            <ecNumber evidence="19">5.1.99.6</ecNumber>
        </recommendedName>
    </domain>
</protein>
<dbReference type="InterPro" id="IPR029056">
    <property type="entry name" value="Ribokinase-like"/>
</dbReference>
<dbReference type="AlphaFoldDB" id="A0A6N8T642"/>
<dbReference type="GO" id="GO:0052856">
    <property type="term" value="F:NAD(P)HX epimerase activity"/>
    <property type="evidence" value="ECO:0007669"/>
    <property type="project" value="UniProtKB-UniRule"/>
</dbReference>
<evidence type="ECO:0000256" key="17">
    <source>
        <dbReference type="HAMAP-Rule" id="MF_01965"/>
    </source>
</evidence>
<keyword evidence="9 18" id="KW-0630">Potassium</keyword>
<evidence type="ECO:0000256" key="13">
    <source>
        <dbReference type="ARBA" id="ARBA00023268"/>
    </source>
</evidence>
<feature type="domain" description="YjeF C-terminal" evidence="20">
    <location>
        <begin position="223"/>
        <end position="496"/>
    </location>
</feature>
<dbReference type="PROSITE" id="PS51385">
    <property type="entry name" value="YJEF_N"/>
    <property type="match status" value="1"/>
</dbReference>
<dbReference type="InterPro" id="IPR036652">
    <property type="entry name" value="YjeF_N_dom_sf"/>
</dbReference>
<evidence type="ECO:0000256" key="18">
    <source>
        <dbReference type="HAMAP-Rule" id="MF_01966"/>
    </source>
</evidence>
<dbReference type="GO" id="GO:0110051">
    <property type="term" value="P:metabolite repair"/>
    <property type="evidence" value="ECO:0007669"/>
    <property type="project" value="TreeGrafter"/>
</dbReference>
<keyword evidence="10 17" id="KW-0520">NAD</keyword>
<evidence type="ECO:0000313" key="22">
    <source>
        <dbReference type="EMBL" id="MXN98751.1"/>
    </source>
</evidence>
<dbReference type="GO" id="GO:0005524">
    <property type="term" value="F:ATP binding"/>
    <property type="evidence" value="ECO:0007669"/>
    <property type="project" value="UniProtKB-UniRule"/>
</dbReference>
<feature type="binding site" evidence="18">
    <location>
        <position position="159"/>
    </location>
    <ligand>
        <name>K(+)</name>
        <dbReference type="ChEBI" id="CHEBI:29103"/>
    </ligand>
</feature>
<reference evidence="22 23" key="1">
    <citation type="submission" date="2019-12" db="EMBL/GenBank/DDBJ databases">
        <title>Shinella granuli gen. nov., sp. nov., and proposal of the reclassification of Zoogloea ramigera ATCC 19623 as Shinella zoogloeoides sp. nov.</title>
        <authorList>
            <person name="Gao J."/>
        </authorList>
    </citation>
    <scope>NUCLEOTIDE SEQUENCE [LARGE SCALE GENOMIC DNA]</scope>
    <source>
        <strain evidence="22 23">DSM 287</strain>
    </source>
</reference>
<dbReference type="OrthoDB" id="9806925at2"/>
<dbReference type="SUPFAM" id="SSF53613">
    <property type="entry name" value="Ribokinase-like"/>
    <property type="match status" value="1"/>
</dbReference>
<comment type="cofactor">
    <cofactor evidence="17">
        <name>Mg(2+)</name>
        <dbReference type="ChEBI" id="CHEBI:18420"/>
    </cofactor>
</comment>
<dbReference type="EMBL" id="WUML01000001">
    <property type="protein sequence ID" value="MXN98751.1"/>
    <property type="molecule type" value="Genomic_DNA"/>
</dbReference>
<dbReference type="InterPro" id="IPR000631">
    <property type="entry name" value="CARKD"/>
</dbReference>
<evidence type="ECO:0000259" key="20">
    <source>
        <dbReference type="PROSITE" id="PS51383"/>
    </source>
</evidence>
<comment type="catalytic activity">
    <reaction evidence="16 17 19">
        <text>(6S)-NADPHX + ADP = AMP + phosphate + NADPH + H(+)</text>
        <dbReference type="Rhea" id="RHEA:32235"/>
        <dbReference type="ChEBI" id="CHEBI:15378"/>
        <dbReference type="ChEBI" id="CHEBI:43474"/>
        <dbReference type="ChEBI" id="CHEBI:57783"/>
        <dbReference type="ChEBI" id="CHEBI:64076"/>
        <dbReference type="ChEBI" id="CHEBI:456215"/>
        <dbReference type="ChEBI" id="CHEBI:456216"/>
        <dbReference type="EC" id="4.2.1.136"/>
    </reaction>
</comment>
<keyword evidence="5 18" id="KW-0479">Metal-binding</keyword>
<dbReference type="CDD" id="cd01171">
    <property type="entry name" value="YXKO-related"/>
    <property type="match status" value="1"/>
</dbReference>
<dbReference type="NCBIfam" id="TIGR00196">
    <property type="entry name" value="yjeF_cterm"/>
    <property type="match status" value="1"/>
</dbReference>
<feature type="binding site" evidence="17">
    <location>
        <begin position="412"/>
        <end position="416"/>
    </location>
    <ligand>
        <name>AMP</name>
        <dbReference type="ChEBI" id="CHEBI:456215"/>
    </ligand>
</feature>